<feature type="transmembrane region" description="Helical" evidence="10">
    <location>
        <begin position="1403"/>
        <end position="1422"/>
    </location>
</feature>
<dbReference type="InterPro" id="IPR043159">
    <property type="entry name" value="Lectin_gal-bd_sf"/>
</dbReference>
<dbReference type="Pfam" id="PF16178">
    <property type="entry name" value="Anoct_dimer"/>
    <property type="match status" value="1"/>
</dbReference>
<feature type="transmembrane region" description="Helical" evidence="10">
    <location>
        <begin position="1188"/>
        <end position="1212"/>
    </location>
</feature>
<feature type="domain" description="EGF-like" evidence="12">
    <location>
        <begin position="2283"/>
        <end position="2330"/>
    </location>
</feature>
<keyword evidence="7 9" id="KW-1015">Disulfide bond</keyword>
<protein>
    <recommendedName>
        <fullName evidence="10">Anoctamin</fullName>
    </recommendedName>
</protein>
<evidence type="ECO:0000313" key="13">
    <source>
        <dbReference type="Proteomes" id="UP000095280"/>
    </source>
</evidence>
<feature type="transmembrane region" description="Helical" evidence="10">
    <location>
        <begin position="1360"/>
        <end position="1383"/>
    </location>
</feature>
<evidence type="ECO:0000259" key="12">
    <source>
        <dbReference type="PROSITE" id="PS50026"/>
    </source>
</evidence>
<feature type="region of interest" description="Disordered" evidence="11">
    <location>
        <begin position="2406"/>
        <end position="2478"/>
    </location>
</feature>
<name>A0A1I8GZI7_9PLAT</name>
<comment type="similarity">
    <text evidence="2 10">Belongs to the anoctamin family.</text>
</comment>
<feature type="transmembrane region" description="Helical" evidence="10">
    <location>
        <begin position="350"/>
        <end position="383"/>
    </location>
</feature>
<feature type="disulfide bond" evidence="9">
    <location>
        <begin position="2320"/>
        <end position="2329"/>
    </location>
</feature>
<comment type="caution">
    <text evidence="9 10">Lacks conserved residue(s) required for the propagation of feature annotation.</text>
</comment>
<dbReference type="PROSITE" id="PS01186">
    <property type="entry name" value="EGF_2"/>
    <property type="match status" value="1"/>
</dbReference>
<evidence type="ECO:0000256" key="9">
    <source>
        <dbReference type="PROSITE-ProRule" id="PRU00076"/>
    </source>
</evidence>
<feature type="transmembrane region" description="Helical" evidence="10">
    <location>
        <begin position="1267"/>
        <end position="1286"/>
    </location>
</feature>
<feature type="region of interest" description="Disordered" evidence="11">
    <location>
        <begin position="606"/>
        <end position="627"/>
    </location>
</feature>
<dbReference type="GO" id="GO:0005254">
    <property type="term" value="F:chloride channel activity"/>
    <property type="evidence" value="ECO:0007669"/>
    <property type="project" value="TreeGrafter"/>
</dbReference>
<evidence type="ECO:0000256" key="3">
    <source>
        <dbReference type="ARBA" id="ARBA00022475"/>
    </source>
</evidence>
<keyword evidence="3" id="KW-1003">Cell membrane</keyword>
<dbReference type="GO" id="GO:0046983">
    <property type="term" value="F:protein dimerization activity"/>
    <property type="evidence" value="ECO:0007669"/>
    <property type="project" value="InterPro"/>
</dbReference>
<feature type="compositionally biased region" description="Low complexity" evidence="11">
    <location>
        <begin position="254"/>
        <end position="268"/>
    </location>
</feature>
<dbReference type="Gene3D" id="2.60.120.740">
    <property type="match status" value="1"/>
</dbReference>
<comment type="subcellular location">
    <subcellularLocation>
        <location evidence="1">Cell membrane</location>
        <topology evidence="1">Multi-pass membrane protein</topology>
    </subcellularLocation>
    <subcellularLocation>
        <location evidence="10">Membrane</location>
        <topology evidence="10">Multi-pass membrane protein</topology>
    </subcellularLocation>
</comment>
<dbReference type="InterPro" id="IPR000742">
    <property type="entry name" value="EGF"/>
</dbReference>
<dbReference type="PANTHER" id="PTHR12308">
    <property type="entry name" value="ANOCTAMIN"/>
    <property type="match status" value="1"/>
</dbReference>
<dbReference type="PROSITE" id="PS50026">
    <property type="entry name" value="EGF_3"/>
    <property type="match status" value="1"/>
</dbReference>
<evidence type="ECO:0000256" key="10">
    <source>
        <dbReference type="RuleBase" id="RU280814"/>
    </source>
</evidence>
<evidence type="ECO:0000256" key="5">
    <source>
        <dbReference type="ARBA" id="ARBA00022989"/>
    </source>
</evidence>
<evidence type="ECO:0000313" key="14">
    <source>
        <dbReference type="WBParaSite" id="maker-uti_cns_0003667-snap-gene-0.4-mRNA-1"/>
    </source>
</evidence>
<dbReference type="GO" id="GO:0005886">
    <property type="term" value="C:plasma membrane"/>
    <property type="evidence" value="ECO:0007669"/>
    <property type="project" value="UniProtKB-SubCell"/>
</dbReference>
<reference evidence="14" key="1">
    <citation type="submission" date="2016-11" db="UniProtKB">
        <authorList>
            <consortium name="WormBaseParasite"/>
        </authorList>
    </citation>
    <scope>IDENTIFICATION</scope>
</reference>
<evidence type="ECO:0000256" key="1">
    <source>
        <dbReference type="ARBA" id="ARBA00004651"/>
    </source>
</evidence>
<dbReference type="PANTHER" id="PTHR12308:SF82">
    <property type="entry name" value="ANOCTAMIN-1-LIKE ISOFORM X2"/>
    <property type="match status" value="1"/>
</dbReference>
<dbReference type="GO" id="GO:0005509">
    <property type="term" value="F:calcium ion binding"/>
    <property type="evidence" value="ECO:0007669"/>
    <property type="project" value="InterPro"/>
</dbReference>
<feature type="region of interest" description="Disordered" evidence="11">
    <location>
        <begin position="2497"/>
        <end position="2538"/>
    </location>
</feature>
<keyword evidence="6 10" id="KW-0472">Membrane</keyword>
<dbReference type="InterPro" id="IPR007632">
    <property type="entry name" value="Anoctamin"/>
</dbReference>
<dbReference type="InterPro" id="IPR000152">
    <property type="entry name" value="EGF-type_Asp/Asn_hydroxyl_site"/>
</dbReference>
<dbReference type="Proteomes" id="UP000095280">
    <property type="component" value="Unplaced"/>
</dbReference>
<proteinExistence type="inferred from homology"/>
<feature type="region of interest" description="Disordered" evidence="11">
    <location>
        <begin position="868"/>
        <end position="896"/>
    </location>
</feature>
<dbReference type="InterPro" id="IPR032394">
    <property type="entry name" value="Anoct_dimer"/>
</dbReference>
<dbReference type="InterPro" id="IPR018097">
    <property type="entry name" value="EGF_Ca-bd_CS"/>
</dbReference>
<evidence type="ECO:0000256" key="7">
    <source>
        <dbReference type="ARBA" id="ARBA00023157"/>
    </source>
</evidence>
<keyword evidence="4 10" id="KW-0812">Transmembrane</keyword>
<dbReference type="PROSITE" id="PS00022">
    <property type="entry name" value="EGF_1"/>
    <property type="match status" value="1"/>
</dbReference>
<feature type="transmembrane region" description="Helical" evidence="10">
    <location>
        <begin position="1631"/>
        <end position="1655"/>
    </location>
</feature>
<evidence type="ECO:0000256" key="11">
    <source>
        <dbReference type="SAM" id="MobiDB-lite"/>
    </source>
</evidence>
<feature type="compositionally biased region" description="Basic and acidic residues" evidence="11">
    <location>
        <begin position="2560"/>
        <end position="2674"/>
    </location>
</feature>
<evidence type="ECO:0000256" key="6">
    <source>
        <dbReference type="ARBA" id="ARBA00023136"/>
    </source>
</evidence>
<dbReference type="CDD" id="cd22823">
    <property type="entry name" value="Gal_Rha_Lectin"/>
    <property type="match status" value="1"/>
</dbReference>
<dbReference type="SUPFAM" id="SSF57997">
    <property type="entry name" value="Tropomyosin"/>
    <property type="match status" value="1"/>
</dbReference>
<feature type="compositionally biased region" description="Basic and acidic residues" evidence="11">
    <location>
        <begin position="2453"/>
        <end position="2463"/>
    </location>
</feature>
<dbReference type="PROSITE" id="PS00010">
    <property type="entry name" value="ASX_HYDROXYL"/>
    <property type="match status" value="1"/>
</dbReference>
<evidence type="ECO:0000256" key="4">
    <source>
        <dbReference type="ARBA" id="ARBA00022692"/>
    </source>
</evidence>
<keyword evidence="9" id="KW-0245">EGF-like domain</keyword>
<evidence type="ECO:0000256" key="8">
    <source>
        <dbReference type="ARBA" id="ARBA00023180"/>
    </source>
</evidence>
<keyword evidence="5 10" id="KW-1133">Transmembrane helix</keyword>
<keyword evidence="13" id="KW-1185">Reference proteome</keyword>
<sequence length="2763" mass="309577">MANAAVERRHATSLIFESGFLAKQIEELKSAQQAADTAGKVAKVSTAKASHGEGSQQRRFLMAKVLNSEGFSWRRFSTAKVSHGEGSQQRRFLMAWRFPMAKVSHGEGFHGEAAHLADSPLRLRNADRPSHRCIRGAGSVLLRHHLRQRHLLLQLRQRLQPELLRPGALPGAVRGADKLPVLVASSRVAPLPELGGVKKMSPAQLTTASKLAICSGTAYNLTCPAGTRLKIWYAYFGRSFDGTCHIGAVSRTASSSTSTEATPGESSAPPTISARNDQPRHPMEACLTPVLTSAIRQCDGHRNCWLQPDELLADVTECRFVPAPYLLMDFACLGASFGSTSTEQELFFRWGLLLICALFPVSLLTLLVTIGHEILLLLLLLLLLKVKVRMSAHWGARRHVLIGAGASRVRRLLRLAGCCGSHGGRAGLALTARMGIWVSGCSAVDGNSVGVVKSAYEKAGSNFLDFYCAVQNGTLTPGELVQQSLVGGGLLRAVLLRLRHLRVALGELQAERLRHLQVELHALADWSEGYSSRDFVSIGRPLTNKVRTWPEPRTKKIFADSNQWTAVRESKQLKAADRHTLRKLQQTRMQKQLRFPVYLYRPAPRRKNDEMSRYKSPKSFESLKSHKTRVAPQSLESLPSVPKSEALICLRLAEISELAKSCRANPGHALMVSKCSSAPDCQRRTAQRGLGDSRDLEADLGSGQASLKYKSMLMRRCMQTLNGPALKTRAQVRSLLSVHPPARTLGGALLGQPLGGAEWMANPTDRYALVFTLSRLWLIAMLFSLFKVTGETIGIILLLGKLMASAEGWKWKSPLLQRRNHLQSRASANLKLVNDFLFDFLRHQIFAVFCLQRAQMARLAVRVEPMRRAPAAGNKGSDDSELRPMMTEGGGDPDSPAPIGFEAIEMAAREEDAAGSGDGAGDQQPQSGVALMKPQQALTDSLYLQNHFGKDGERLKIDFVLPFPAPPAKDPKNHEAERQRLRDQLVERLNLMGLVVETLLPHESVPQSSGYLLLHSKFELLTRYASVIKLEMPIADISNELQEGDEEGGGSVCSDGCFGLKAFFRAKENTGEKHDYFTAPFQEERLDMFLRSNDPENFFTSAQRSLITYNAVVEMPLFSECLSKEAITGYFSLHDGPYKPPSGADTRVQGFDNDRQELYDVWVAPKNWYRFQPLLLVRRYFGEKIAMYFAWLGFYNMWLAPMAILGLIVFIYGVCTSATNVTADQICEDPEVMEMKLCPGCDKACGYTPLKSSCTYSRIVHVFDNPASILFAIVMSLWATCFLEFWKREQAVLQYEWDVNNFQHDEVMKDMRVPRPAYTRQVQSRLRGKTDDIENTMDTDSQLRVEMEKGIPIYIRAPRYCLSVSTVLFMIILVLSVVIGVIIYRLSIIVVLHSLGIGTSSQARLLTSLSAATINFLCIVVLNQVYRRLAVVLTDLEQPKTEATYEDSFTFKVYCFQFVNYYSSVFYIAFFKGYFHGRPGEYARIGDAFRMEECDPAGCLVELVIQMIIIFVAKQVINCLMEVGVPLLKKLFNKYNLMRGTPVEEEQAEIVKAAEKLGRDLRQCERDWSLLPVDHLQLFDEYLEMVIQFGFPPCLWRRCSLLMNNVLEVRLDAWKMVALLRRPIARRASSIGIWLQILTAISALAVVTNAVILGFTSEQIPKMVYQHTVGNYSNHNYIKWRLSRFNTSDFEESSRPVNNTEPVCYYRDFRYDEAPYKYRSEFWHVLAARMAFVLVFEHLVLFLKGLIDALVPDYPSKVRDEIKREREVFKSALFNQLKSHANVDVRTKDERDGDGEDGAAPISSLAMYSTLKLAKDEPPVASVYLNRDRLHQALRPILSTNASSASLEPELVRRQNQDGTWTAEELDACGCLKHAALTGLLVACGVNRFHPQVLADLQTGFATLIAFLRLLMTGGFGQSKVGMMQLRDRLSKPAHESAERAFYWLVKFGLGYPEMPVRLGLAPGVDEFCAALIELLVELENSIGGANCFWESGSNNLDPSPAVCNCNLEDELVFLNLRSRVQEHSVPDSFTIDISSICPQSCVVFDRLPTTADWVHQGNWSIDRDGVIRFDHRPHKTGAARLNITVQEVSSSSNYTAHTAYFIIIEEEPDYPQVFASQSGLAADLTEFDSVREQHRNLSLCVEQNTGNNTVYADLRLTAGVFDYDANEAIRVELPDDERPRLGQLIGRLNDSASAAALVEPTDCELTDEERLAARNLSEWDATVTAWHPCNLSLPYPPAELSWFAHLLRYRPGLGQVGVDRFALAYTDKYRLESRLYIRVFILQNPCVNEGTCWGPVWDPDCQSTVRSEGFFNRGYLCRCPTGWVGDRCEIDFDDCSSSPCPSPYVCVDKFRGFDCVCPENLLNCQPLLPAWQLAAILLGLAACVCCIAAILILASQRAPVVVPLTKSRPVSQQPPTLAAEATELAEVESDADAESSPSPVDDEETPQAVIAEEPRAETEPEQLRPPNPVPAVESVDENRRLSFQRGSIFIPRRREENWRAGSRRQSAAALSFVEEERRPGNVGDDGDYLDGASSPSDALKLRQLRQELQNQHILQQSLKEPDRSLKEPDRSLKEQDRNLKEPDRSLKEPDRSLKEPDRSLKEPDRSLKEPDRSLKEPDRSLKEPDRSLKEQDRNLKEPDRSLKEPDRSLKEQDRNLKEPDRSLKEPVRSRPREQAADLLHSAEINTATAAQAISKLGMPIKLASRLNGLLMWALLLLALTVSKKIEKWIEMQRTDNWPVHPCKGQLLSPDNYLLKHLPPLPG</sequence>
<feature type="region of interest" description="Disordered" evidence="11">
    <location>
        <begin position="2551"/>
        <end position="2674"/>
    </location>
</feature>
<accession>A0A1I8GZI7</accession>
<keyword evidence="8" id="KW-0325">Glycoprotein</keyword>
<dbReference type="PROSITE" id="PS01187">
    <property type="entry name" value="EGF_CA"/>
    <property type="match status" value="1"/>
</dbReference>
<dbReference type="WBParaSite" id="maker-uti_cns_0003667-snap-gene-0.4-mRNA-1">
    <property type="protein sequence ID" value="maker-uti_cns_0003667-snap-gene-0.4-mRNA-1"/>
    <property type="gene ID" value="maker-uti_cns_0003667-snap-gene-0.4"/>
</dbReference>
<dbReference type="CDD" id="cd00054">
    <property type="entry name" value="EGF_CA"/>
    <property type="match status" value="2"/>
</dbReference>
<evidence type="ECO:0000256" key="2">
    <source>
        <dbReference type="ARBA" id="ARBA00009671"/>
    </source>
</evidence>
<feature type="compositionally biased region" description="Acidic residues" evidence="11">
    <location>
        <begin position="2424"/>
        <end position="2434"/>
    </location>
</feature>
<organism evidence="13 14">
    <name type="scientific">Macrostomum lignano</name>
    <dbReference type="NCBI Taxonomy" id="282301"/>
    <lineage>
        <taxon>Eukaryota</taxon>
        <taxon>Metazoa</taxon>
        <taxon>Spiralia</taxon>
        <taxon>Lophotrochozoa</taxon>
        <taxon>Platyhelminthes</taxon>
        <taxon>Rhabditophora</taxon>
        <taxon>Macrostomorpha</taxon>
        <taxon>Macrostomida</taxon>
        <taxon>Macrostomidae</taxon>
        <taxon>Macrostomum</taxon>
    </lineage>
</organism>
<dbReference type="Gene3D" id="2.10.25.10">
    <property type="entry name" value="Laminin"/>
    <property type="match status" value="1"/>
</dbReference>
<dbReference type="InterPro" id="IPR049452">
    <property type="entry name" value="Anoctamin_TM"/>
</dbReference>
<dbReference type="Pfam" id="PF04547">
    <property type="entry name" value="Anoctamin"/>
    <property type="match status" value="1"/>
</dbReference>
<feature type="region of interest" description="Disordered" evidence="11">
    <location>
        <begin position="254"/>
        <end position="280"/>
    </location>
</feature>